<keyword evidence="13 14" id="KW-0326">Glycosidase</keyword>
<dbReference type="EMBL" id="CP013099">
    <property type="protein sequence ID" value="ALP51667.1"/>
    <property type="molecule type" value="Genomic_DNA"/>
</dbReference>
<gene>
    <name evidence="16" type="ORF">Tel_00100</name>
</gene>
<keyword evidence="11" id="KW-0411">Iron-sulfur</keyword>
<dbReference type="GO" id="GO:0035485">
    <property type="term" value="F:adenine/guanine mispair binding"/>
    <property type="evidence" value="ECO:0007669"/>
    <property type="project" value="TreeGrafter"/>
</dbReference>
<evidence type="ECO:0000256" key="3">
    <source>
        <dbReference type="ARBA" id="ARBA00008343"/>
    </source>
</evidence>
<evidence type="ECO:0000256" key="1">
    <source>
        <dbReference type="ARBA" id="ARBA00000843"/>
    </source>
</evidence>
<dbReference type="InterPro" id="IPR003265">
    <property type="entry name" value="HhH-GPD_domain"/>
</dbReference>
<keyword evidence="10 14" id="KW-0408">Iron</keyword>
<comment type="similarity">
    <text evidence="3 14">Belongs to the Nth/MutY family.</text>
</comment>
<dbReference type="PANTHER" id="PTHR42944">
    <property type="entry name" value="ADENINE DNA GLYCOSYLASE"/>
    <property type="match status" value="1"/>
</dbReference>
<dbReference type="InterPro" id="IPR023170">
    <property type="entry name" value="HhH_base_excis_C"/>
</dbReference>
<dbReference type="GO" id="GO:0034039">
    <property type="term" value="F:8-oxo-7,8-dihydroguanine DNA N-glycosylase activity"/>
    <property type="evidence" value="ECO:0007669"/>
    <property type="project" value="TreeGrafter"/>
</dbReference>
<feature type="domain" description="HhH-GPD" evidence="15">
    <location>
        <begin position="39"/>
        <end position="190"/>
    </location>
</feature>
<dbReference type="GO" id="GO:0000701">
    <property type="term" value="F:purine-specific mismatch base pair DNA N-glycosylase activity"/>
    <property type="evidence" value="ECO:0007669"/>
    <property type="project" value="UniProtKB-EC"/>
</dbReference>
<dbReference type="InterPro" id="IPR044298">
    <property type="entry name" value="MIG/MutY"/>
</dbReference>
<evidence type="ECO:0000256" key="14">
    <source>
        <dbReference type="RuleBase" id="RU365096"/>
    </source>
</evidence>
<evidence type="ECO:0000256" key="5">
    <source>
        <dbReference type="ARBA" id="ARBA00022023"/>
    </source>
</evidence>
<evidence type="ECO:0000259" key="15">
    <source>
        <dbReference type="SMART" id="SM00478"/>
    </source>
</evidence>
<dbReference type="PROSITE" id="PS01155">
    <property type="entry name" value="ENDONUCLEASE_III_2"/>
    <property type="match status" value="1"/>
</dbReference>
<keyword evidence="8 14" id="KW-0227">DNA damage</keyword>
<dbReference type="GO" id="GO:0032357">
    <property type="term" value="F:oxidized purine DNA binding"/>
    <property type="evidence" value="ECO:0007669"/>
    <property type="project" value="TreeGrafter"/>
</dbReference>
<dbReference type="InterPro" id="IPR000445">
    <property type="entry name" value="HhH_motif"/>
</dbReference>
<comment type="function">
    <text evidence="2">Adenine glycosylase active on G-A mispairs. MutY also corrects error-prone DNA synthesis past GO lesions which are due to the oxidatively damaged form of guanine: 7,8-dihydro-8-oxoguanine (8-oxo-dGTP).</text>
</comment>
<dbReference type="Pfam" id="PF00633">
    <property type="entry name" value="HHH"/>
    <property type="match status" value="1"/>
</dbReference>
<dbReference type="NCBIfam" id="NF008132">
    <property type="entry name" value="PRK10880.1"/>
    <property type="match status" value="1"/>
</dbReference>
<dbReference type="InterPro" id="IPR004036">
    <property type="entry name" value="Endonuclease-III-like_CS2"/>
</dbReference>
<dbReference type="Gene3D" id="1.10.340.30">
    <property type="entry name" value="Hypothetical protein, domain 2"/>
    <property type="match status" value="1"/>
</dbReference>
<comment type="catalytic activity">
    <reaction evidence="1 14">
        <text>Hydrolyzes free adenine bases from 7,8-dihydro-8-oxoguanine:adenine mismatched double-stranded DNA, leaving an apurinic site.</text>
        <dbReference type="EC" id="3.2.2.31"/>
    </reaction>
</comment>
<dbReference type="Proteomes" id="UP000055136">
    <property type="component" value="Chromosome"/>
</dbReference>
<evidence type="ECO:0000256" key="13">
    <source>
        <dbReference type="ARBA" id="ARBA00023295"/>
    </source>
</evidence>
<dbReference type="GO" id="GO:0006298">
    <property type="term" value="P:mismatch repair"/>
    <property type="evidence" value="ECO:0007669"/>
    <property type="project" value="TreeGrafter"/>
</dbReference>
<dbReference type="InterPro" id="IPR005760">
    <property type="entry name" value="A/G_AdeGlyc_MutY"/>
</dbReference>
<proteinExistence type="inferred from homology"/>
<dbReference type="EC" id="3.2.2.31" evidence="4 14"/>
<keyword evidence="17" id="KW-1185">Reference proteome</keyword>
<evidence type="ECO:0000256" key="6">
    <source>
        <dbReference type="ARBA" id="ARBA00022485"/>
    </source>
</evidence>
<dbReference type="PROSITE" id="PS00764">
    <property type="entry name" value="ENDONUCLEASE_III_1"/>
    <property type="match status" value="1"/>
</dbReference>
<dbReference type="CDD" id="cd03431">
    <property type="entry name" value="NUDIX_DNA_Glycosylase_C-MutY"/>
    <property type="match status" value="1"/>
</dbReference>
<keyword evidence="7" id="KW-0479">Metal-binding</keyword>
<dbReference type="InterPro" id="IPR011257">
    <property type="entry name" value="DNA_glycosylase"/>
</dbReference>
<dbReference type="PANTHER" id="PTHR42944:SF1">
    <property type="entry name" value="ADENINE DNA GLYCOSYLASE"/>
    <property type="match status" value="1"/>
</dbReference>
<evidence type="ECO:0000256" key="2">
    <source>
        <dbReference type="ARBA" id="ARBA00002933"/>
    </source>
</evidence>
<dbReference type="GO" id="GO:0046872">
    <property type="term" value="F:metal ion binding"/>
    <property type="evidence" value="ECO:0007669"/>
    <property type="project" value="UniProtKB-UniRule"/>
</dbReference>
<evidence type="ECO:0000256" key="7">
    <source>
        <dbReference type="ARBA" id="ARBA00022723"/>
    </source>
</evidence>
<dbReference type="Gene3D" id="3.90.79.10">
    <property type="entry name" value="Nucleoside Triphosphate Pyrophosphohydrolase"/>
    <property type="match status" value="1"/>
</dbReference>
<organism evidence="16 17">
    <name type="scientific">Candidatus Tenderia electrophaga</name>
    <dbReference type="NCBI Taxonomy" id="1748243"/>
    <lineage>
        <taxon>Bacteria</taxon>
        <taxon>Pseudomonadati</taxon>
        <taxon>Pseudomonadota</taxon>
        <taxon>Gammaproteobacteria</taxon>
        <taxon>Candidatus Tenderiales</taxon>
        <taxon>Candidatus Tenderiaceae</taxon>
        <taxon>Candidatus Tenderia</taxon>
    </lineage>
</organism>
<comment type="cofactor">
    <cofactor evidence="14">
        <name>[4Fe-4S] cluster</name>
        <dbReference type="ChEBI" id="CHEBI:49883"/>
    </cofactor>
    <text evidence="14">Binds 1 [4Fe-4S] cluster.</text>
</comment>
<keyword evidence="12" id="KW-0234">DNA repair</keyword>
<dbReference type="InterPro" id="IPR029119">
    <property type="entry name" value="MutY_C"/>
</dbReference>
<dbReference type="CDD" id="cd00056">
    <property type="entry name" value="ENDO3c"/>
    <property type="match status" value="1"/>
</dbReference>
<evidence type="ECO:0000313" key="17">
    <source>
        <dbReference type="Proteomes" id="UP000055136"/>
    </source>
</evidence>
<evidence type="ECO:0000256" key="12">
    <source>
        <dbReference type="ARBA" id="ARBA00023204"/>
    </source>
</evidence>
<dbReference type="NCBIfam" id="TIGR01084">
    <property type="entry name" value="mutY"/>
    <property type="match status" value="1"/>
</dbReference>
<keyword evidence="6" id="KW-0004">4Fe-4S</keyword>
<evidence type="ECO:0000256" key="8">
    <source>
        <dbReference type="ARBA" id="ARBA00022763"/>
    </source>
</evidence>
<dbReference type="Pfam" id="PF14815">
    <property type="entry name" value="NUDIX_4"/>
    <property type="match status" value="1"/>
</dbReference>
<evidence type="ECO:0000256" key="4">
    <source>
        <dbReference type="ARBA" id="ARBA00012045"/>
    </source>
</evidence>
<dbReference type="STRING" id="1748243.Tel_00100"/>
<name>A0A0S2T959_9GAMM</name>
<accession>A0A0S2T959</accession>
<dbReference type="SUPFAM" id="SSF55811">
    <property type="entry name" value="Nudix"/>
    <property type="match status" value="1"/>
</dbReference>
<dbReference type="Pfam" id="PF00730">
    <property type="entry name" value="HhH-GPD"/>
    <property type="match status" value="1"/>
</dbReference>
<evidence type="ECO:0000256" key="10">
    <source>
        <dbReference type="ARBA" id="ARBA00023004"/>
    </source>
</evidence>
<dbReference type="FunFam" id="1.10.340.30:FF:000002">
    <property type="entry name" value="Adenine DNA glycosylase"/>
    <property type="match status" value="1"/>
</dbReference>
<dbReference type="GO" id="GO:0051539">
    <property type="term" value="F:4 iron, 4 sulfur cluster binding"/>
    <property type="evidence" value="ECO:0007669"/>
    <property type="project" value="UniProtKB-UniRule"/>
</dbReference>
<dbReference type="GO" id="GO:0006284">
    <property type="term" value="P:base-excision repair"/>
    <property type="evidence" value="ECO:0007669"/>
    <property type="project" value="UniProtKB-UniRule"/>
</dbReference>
<sequence>MENDSFSRRLLRWFKQHGRTDLPWQQDPTPYRVWVSEIMLQQTQVATVIPYFERFTQRFPDINALAAAQQDEVLHLWTGLGYYARGRNLHRAAQQIRDQHGGKFPSALEQVMALPGIGRSTAGAILSLALGQRHTILDGNVKRVLARYHALEGWPGTPAVEKQLWQLSEQHTPRTHNAAYTQAIMDLGATLCRRSKPLCPLCPQQHSCQALAQGRQNQLPHPRPRKPLPARNTTMLMLADLEGRVLLQQRPPSGIWGGLWSFPELAGDPPSDAEINRWCREQLGHQVKISERWPVLRHTFSHFHLDIEPVWLHSKHAVARVADDQATWFSPAAPAALGLAAPVKQLLERLQQHLE</sequence>
<dbReference type="KEGG" id="tee:Tel_00100"/>
<dbReference type="InterPro" id="IPR015797">
    <property type="entry name" value="NUDIX_hydrolase-like_dom_sf"/>
</dbReference>
<protein>
    <recommendedName>
        <fullName evidence="5 14">Adenine DNA glycosylase</fullName>
        <ecNumber evidence="4 14">3.2.2.31</ecNumber>
    </recommendedName>
</protein>
<dbReference type="SUPFAM" id="SSF48150">
    <property type="entry name" value="DNA-glycosylase"/>
    <property type="match status" value="1"/>
</dbReference>
<dbReference type="Gene3D" id="1.10.1670.10">
    <property type="entry name" value="Helix-hairpin-Helix base-excision DNA repair enzymes (C-terminal)"/>
    <property type="match status" value="1"/>
</dbReference>
<evidence type="ECO:0000256" key="11">
    <source>
        <dbReference type="ARBA" id="ARBA00023014"/>
    </source>
</evidence>
<reference evidence="16" key="1">
    <citation type="submission" date="2015-10" db="EMBL/GenBank/DDBJ databases">
        <title>Description of Candidatus Tenderia electrophaga gen. nov, sp. nov., an Uncultivated Electroautotroph from a Biocathode Enrichment.</title>
        <authorList>
            <person name="Eddie B.J."/>
            <person name="Malanoski A.P."/>
            <person name="Wang Z."/>
            <person name="Hall R.J."/>
            <person name="Oh S.D."/>
            <person name="Heiner C."/>
            <person name="Lin B."/>
            <person name="Strycharz-Glaven S.M."/>
        </authorList>
    </citation>
    <scope>NUCLEOTIDE SEQUENCE [LARGE SCALE GENOMIC DNA]</scope>
    <source>
        <strain evidence="16">NRL1</strain>
    </source>
</reference>
<dbReference type="InterPro" id="IPR004035">
    <property type="entry name" value="Endouclease-III_FeS-bd_BS"/>
</dbReference>
<dbReference type="AlphaFoldDB" id="A0A0S2T959"/>
<evidence type="ECO:0000313" key="16">
    <source>
        <dbReference type="EMBL" id="ALP51667.1"/>
    </source>
</evidence>
<dbReference type="SMART" id="SM00478">
    <property type="entry name" value="ENDO3c"/>
    <property type="match status" value="1"/>
</dbReference>
<evidence type="ECO:0000256" key="9">
    <source>
        <dbReference type="ARBA" id="ARBA00022801"/>
    </source>
</evidence>
<keyword evidence="9" id="KW-0378">Hydrolase</keyword>